<sequence>MKKKTLITTLALVAGVVAVATVVPNIGHSDDKTVTVGIVGTSDQAIWKEVAKTAKQKYGITVKTKTFTDYNQPNQAVADGSIDLNAFQHVYFLDNWNQHNHNQVKAIGKTFITPIRLYAPDYKSVKSLKKGDTIAIPNDPTNEGRSLILLESAGLIDLKSSKLPTTKDIKANKKALKIKEVAADQAASALKSGSVDAAVVNTNYAQEAKIPLDSAIYVEPLNKKAAPWINVIAAKKSKAKTKAYQQVVKAYQTKKTEQVLKQHWGEAEIPAWNLKLK</sequence>
<evidence type="ECO:0000256" key="5">
    <source>
        <dbReference type="ARBA" id="ARBA00023288"/>
    </source>
</evidence>
<comment type="subcellular location">
    <subcellularLocation>
        <location evidence="1">Membrane</location>
        <topology evidence="1">Lipid-anchor</topology>
    </subcellularLocation>
</comment>
<feature type="signal peptide" evidence="7">
    <location>
        <begin position="1"/>
        <end position="20"/>
    </location>
</feature>
<dbReference type="PANTHER" id="PTHR30429:SF0">
    <property type="entry name" value="METHIONINE-BINDING LIPOPROTEIN METQ"/>
    <property type="match status" value="1"/>
</dbReference>
<dbReference type="Proteomes" id="UP000051296">
    <property type="component" value="Unassembled WGS sequence"/>
</dbReference>
<organism evidence="8 9">
    <name type="scientific">Weissella halotolerans DSM 20190</name>
    <dbReference type="NCBI Taxonomy" id="1123500"/>
    <lineage>
        <taxon>Bacteria</taxon>
        <taxon>Bacillati</taxon>
        <taxon>Bacillota</taxon>
        <taxon>Bacilli</taxon>
        <taxon>Lactobacillales</taxon>
        <taxon>Lactobacillaceae</taxon>
        <taxon>Weissella</taxon>
    </lineage>
</organism>
<evidence type="ECO:0000256" key="6">
    <source>
        <dbReference type="PIRNR" id="PIRNR002854"/>
    </source>
</evidence>
<dbReference type="STRING" id="1123500.GCA_000420365_00732"/>
<dbReference type="PANTHER" id="PTHR30429">
    <property type="entry name" value="D-METHIONINE-BINDING LIPOPROTEIN METQ"/>
    <property type="match status" value="1"/>
</dbReference>
<name>A0A0R2G533_9LACO</name>
<proteinExistence type="inferred from homology"/>
<dbReference type="SUPFAM" id="SSF53850">
    <property type="entry name" value="Periplasmic binding protein-like II"/>
    <property type="match status" value="1"/>
</dbReference>
<reference evidence="8 9" key="1">
    <citation type="journal article" date="2015" name="Genome Announc.">
        <title>Expanding the biotechnology potential of lactobacilli through comparative genomics of 213 strains and associated genera.</title>
        <authorList>
            <person name="Sun Z."/>
            <person name="Harris H.M."/>
            <person name="McCann A."/>
            <person name="Guo C."/>
            <person name="Argimon S."/>
            <person name="Zhang W."/>
            <person name="Yang X."/>
            <person name="Jeffery I.B."/>
            <person name="Cooney J.C."/>
            <person name="Kagawa T.F."/>
            <person name="Liu W."/>
            <person name="Song Y."/>
            <person name="Salvetti E."/>
            <person name="Wrobel A."/>
            <person name="Rasinkangas P."/>
            <person name="Parkhill J."/>
            <person name="Rea M.C."/>
            <person name="O'Sullivan O."/>
            <person name="Ritari J."/>
            <person name="Douillard F.P."/>
            <person name="Paul Ross R."/>
            <person name="Yang R."/>
            <person name="Briner A.E."/>
            <person name="Felis G.E."/>
            <person name="de Vos W.M."/>
            <person name="Barrangou R."/>
            <person name="Klaenhammer T.R."/>
            <person name="Caufield P.W."/>
            <person name="Cui Y."/>
            <person name="Zhang H."/>
            <person name="O'Toole P.W."/>
        </authorList>
    </citation>
    <scope>NUCLEOTIDE SEQUENCE [LARGE SCALE GENOMIC DNA]</scope>
    <source>
        <strain evidence="8 9">DSM 20190</strain>
    </source>
</reference>
<dbReference type="Pfam" id="PF03180">
    <property type="entry name" value="Lipoprotein_9"/>
    <property type="match status" value="1"/>
</dbReference>
<keyword evidence="3" id="KW-0472">Membrane</keyword>
<accession>A0A0R2G533</accession>
<dbReference type="EMBL" id="JQAX01000002">
    <property type="protein sequence ID" value="KRN32346.1"/>
    <property type="molecule type" value="Genomic_DNA"/>
</dbReference>
<dbReference type="eggNOG" id="COG1464">
    <property type="taxonomic scope" value="Bacteria"/>
</dbReference>
<keyword evidence="2 7" id="KW-0732">Signal</keyword>
<evidence type="ECO:0000256" key="7">
    <source>
        <dbReference type="SAM" id="SignalP"/>
    </source>
</evidence>
<evidence type="ECO:0000313" key="8">
    <source>
        <dbReference type="EMBL" id="KRN32346.1"/>
    </source>
</evidence>
<dbReference type="PATRIC" id="fig|1123500.6.peg.701"/>
<keyword evidence="9" id="KW-1185">Reference proteome</keyword>
<dbReference type="AlphaFoldDB" id="A0A0R2G533"/>
<evidence type="ECO:0000256" key="3">
    <source>
        <dbReference type="ARBA" id="ARBA00023136"/>
    </source>
</evidence>
<evidence type="ECO:0000256" key="1">
    <source>
        <dbReference type="ARBA" id="ARBA00004635"/>
    </source>
</evidence>
<evidence type="ECO:0000256" key="2">
    <source>
        <dbReference type="ARBA" id="ARBA00022729"/>
    </source>
</evidence>
<dbReference type="PIRSF" id="PIRSF002854">
    <property type="entry name" value="MetQ"/>
    <property type="match status" value="1"/>
</dbReference>
<dbReference type="Gene3D" id="3.40.190.10">
    <property type="entry name" value="Periplasmic binding protein-like II"/>
    <property type="match status" value="2"/>
</dbReference>
<dbReference type="RefSeq" id="WP_022791507.1">
    <property type="nucleotide sequence ID" value="NZ_ATUU01000002.1"/>
</dbReference>
<keyword evidence="5 6" id="KW-0449">Lipoprotein</keyword>
<comment type="caution">
    <text evidence="8">The sequence shown here is derived from an EMBL/GenBank/DDBJ whole genome shotgun (WGS) entry which is preliminary data.</text>
</comment>
<protein>
    <recommendedName>
        <fullName evidence="6">Lipoprotein</fullName>
    </recommendedName>
</protein>
<comment type="similarity">
    <text evidence="6">Belongs to the nlpA lipoprotein family.</text>
</comment>
<keyword evidence="4" id="KW-0564">Palmitate</keyword>
<evidence type="ECO:0000256" key="4">
    <source>
        <dbReference type="ARBA" id="ARBA00023139"/>
    </source>
</evidence>
<dbReference type="FunCoup" id="A0A0R2G533">
    <property type="interactions" value="59"/>
</dbReference>
<dbReference type="InterPro" id="IPR004872">
    <property type="entry name" value="Lipoprotein_NlpA"/>
</dbReference>
<dbReference type="OrthoDB" id="9812878at2"/>
<feature type="chain" id="PRO_5039003147" description="Lipoprotein" evidence="7">
    <location>
        <begin position="21"/>
        <end position="277"/>
    </location>
</feature>
<dbReference type="GO" id="GO:0016020">
    <property type="term" value="C:membrane"/>
    <property type="evidence" value="ECO:0007669"/>
    <property type="project" value="UniProtKB-SubCell"/>
</dbReference>
<gene>
    <name evidence="8" type="ORF">IV68_GL000697</name>
</gene>
<dbReference type="InParanoid" id="A0A0R2G533"/>
<evidence type="ECO:0000313" key="9">
    <source>
        <dbReference type="Proteomes" id="UP000051296"/>
    </source>
</evidence>